<dbReference type="Proteomes" id="UP000830671">
    <property type="component" value="Chromosome 5"/>
</dbReference>
<accession>A0A9Q8SVT1</accession>
<organism evidence="2 3">
    <name type="scientific">Colletotrichum lupini</name>
    <dbReference type="NCBI Taxonomy" id="145971"/>
    <lineage>
        <taxon>Eukaryota</taxon>
        <taxon>Fungi</taxon>
        <taxon>Dikarya</taxon>
        <taxon>Ascomycota</taxon>
        <taxon>Pezizomycotina</taxon>
        <taxon>Sordariomycetes</taxon>
        <taxon>Hypocreomycetidae</taxon>
        <taxon>Glomerellales</taxon>
        <taxon>Glomerellaceae</taxon>
        <taxon>Colletotrichum</taxon>
        <taxon>Colletotrichum acutatum species complex</taxon>
    </lineage>
</organism>
<feature type="region of interest" description="Disordered" evidence="1">
    <location>
        <begin position="1"/>
        <end position="35"/>
    </location>
</feature>
<evidence type="ECO:0000256" key="1">
    <source>
        <dbReference type="SAM" id="MobiDB-lite"/>
    </source>
</evidence>
<evidence type="ECO:0000313" key="3">
    <source>
        <dbReference type="Proteomes" id="UP000830671"/>
    </source>
</evidence>
<gene>
    <name evidence="2" type="ORF">CLUP02_09936</name>
</gene>
<dbReference type="RefSeq" id="XP_049146056.1">
    <property type="nucleotide sequence ID" value="XM_049288912.1"/>
</dbReference>
<keyword evidence="3" id="KW-1185">Reference proteome</keyword>
<sequence>MLAIEEDRTKTKVPVTSDGHEPSGKDQSSMRDYGSRRSLRQDVYKCPYITLDFFQRGQGLGERISFRSVPTSFTSLYVFSINTISIPKFLKNLYPPSLLSLTVFILFSLFFGQLSRCLTTTAKAKHPTVSHNHSIPRHIPDLPGQKQSRDNKFTKNFCKVRDFIHLRQDSQLDPLSVAGYLWYQAHLPGLYWPAPGKMKSISTVPPGAIKHKPLNCSPNQRLLTISTTCIQLVTTRPAGTSPHPRPTPAPSGPHSPGPRSHPPRTKLAPRSLRPENLTTKNPPVRIPSFTLRTGSNDVTKVNPAHLLAPSHAGVSDHPTPPKSPHQRRMFQPQRHITKTLHLSPPTSNPTNVRVPPSFPQKSRPFPQGTIWNGHHLYVPSSQTTNPLPSIPHNHHSKPHSRNPSVHAHVAPTDGPRLTWNPHNPSRTQHLPV</sequence>
<feature type="compositionally biased region" description="Pro residues" evidence="1">
    <location>
        <begin position="243"/>
        <end position="260"/>
    </location>
</feature>
<feature type="region of interest" description="Disordered" evidence="1">
    <location>
        <begin position="380"/>
        <end position="432"/>
    </location>
</feature>
<feature type="compositionally biased region" description="Polar residues" evidence="1">
    <location>
        <begin position="290"/>
        <end position="299"/>
    </location>
</feature>
<feature type="compositionally biased region" description="Basic and acidic residues" evidence="1">
    <location>
        <begin position="1"/>
        <end position="10"/>
    </location>
</feature>
<proteinExistence type="predicted"/>
<protein>
    <submittedName>
        <fullName evidence="2">Uncharacterized protein</fullName>
    </submittedName>
</protein>
<dbReference type="KEGG" id="clup:CLUP02_09936"/>
<dbReference type="AlphaFoldDB" id="A0A9Q8SVT1"/>
<reference evidence="2" key="1">
    <citation type="journal article" date="2021" name="Mol. Plant Microbe Interact.">
        <title>Complete Genome Sequence of the Plant-Pathogenic Fungus Colletotrichum lupini.</title>
        <authorList>
            <person name="Baroncelli R."/>
            <person name="Pensec F."/>
            <person name="Da Lio D."/>
            <person name="Boufleur T."/>
            <person name="Vicente I."/>
            <person name="Sarrocco S."/>
            <person name="Picot A."/>
            <person name="Baraldi E."/>
            <person name="Sukno S."/>
            <person name="Thon M."/>
            <person name="Le Floch G."/>
        </authorList>
    </citation>
    <scope>NUCLEOTIDE SEQUENCE</scope>
    <source>
        <strain evidence="2">IMI 504893</strain>
    </source>
</reference>
<dbReference type="GeneID" id="73343922"/>
<dbReference type="EMBL" id="CP019477">
    <property type="protein sequence ID" value="UQC84439.1"/>
    <property type="molecule type" value="Genomic_DNA"/>
</dbReference>
<feature type="compositionally biased region" description="Polar residues" evidence="1">
    <location>
        <begin position="420"/>
        <end position="432"/>
    </location>
</feature>
<evidence type="ECO:0000313" key="2">
    <source>
        <dbReference type="EMBL" id="UQC84439.1"/>
    </source>
</evidence>
<feature type="region of interest" description="Disordered" evidence="1">
    <location>
        <begin position="235"/>
        <end position="327"/>
    </location>
</feature>
<name>A0A9Q8SVT1_9PEZI</name>